<dbReference type="GO" id="GO:0042910">
    <property type="term" value="F:xenobiotic transmembrane transporter activity"/>
    <property type="evidence" value="ECO:0007669"/>
    <property type="project" value="InterPro"/>
</dbReference>
<dbReference type="GO" id="GO:0005886">
    <property type="term" value="C:plasma membrane"/>
    <property type="evidence" value="ECO:0007669"/>
    <property type="project" value="UniProtKB-SubCell"/>
</dbReference>
<evidence type="ECO:0000256" key="4">
    <source>
        <dbReference type="ARBA" id="ARBA00022475"/>
    </source>
</evidence>
<evidence type="ECO:0000256" key="8">
    <source>
        <dbReference type="SAM" id="Phobius"/>
    </source>
</evidence>
<feature type="transmembrane region" description="Helical" evidence="8">
    <location>
        <begin position="320"/>
        <end position="340"/>
    </location>
</feature>
<evidence type="ECO:0000256" key="7">
    <source>
        <dbReference type="ARBA" id="ARBA00023136"/>
    </source>
</evidence>
<comment type="similarity">
    <text evidence="2">Belongs to the multi antimicrobial extrusion (MATE) (TC 2.A.66.1) family.</text>
</comment>
<evidence type="ECO:0000256" key="5">
    <source>
        <dbReference type="ARBA" id="ARBA00022692"/>
    </source>
</evidence>
<feature type="transmembrane region" description="Helical" evidence="8">
    <location>
        <begin position="12"/>
        <end position="30"/>
    </location>
</feature>
<keyword evidence="10" id="KW-1185">Reference proteome</keyword>
<feature type="transmembrane region" description="Helical" evidence="8">
    <location>
        <begin position="256"/>
        <end position="275"/>
    </location>
</feature>
<evidence type="ECO:0000256" key="2">
    <source>
        <dbReference type="ARBA" id="ARBA00010199"/>
    </source>
</evidence>
<dbReference type="CDD" id="cd13134">
    <property type="entry name" value="MATE_like_8"/>
    <property type="match status" value="1"/>
</dbReference>
<dbReference type="InterPro" id="IPR002528">
    <property type="entry name" value="MATE_fam"/>
</dbReference>
<feature type="transmembrane region" description="Helical" evidence="8">
    <location>
        <begin position="352"/>
        <end position="373"/>
    </location>
</feature>
<keyword evidence="7 8" id="KW-0472">Membrane</keyword>
<dbReference type="Proteomes" id="UP000253314">
    <property type="component" value="Unassembled WGS sequence"/>
</dbReference>
<dbReference type="InterPro" id="IPR047135">
    <property type="entry name" value="YsiQ"/>
</dbReference>
<protein>
    <submittedName>
        <fullName evidence="9">MATE family efflux transporter</fullName>
    </submittedName>
</protein>
<gene>
    <name evidence="9" type="ORF">DS031_11365</name>
</gene>
<feature type="transmembrane region" description="Helical" evidence="8">
    <location>
        <begin position="50"/>
        <end position="73"/>
    </location>
</feature>
<evidence type="ECO:0000256" key="1">
    <source>
        <dbReference type="ARBA" id="ARBA00004651"/>
    </source>
</evidence>
<name>A0A366XTP1_9BACI</name>
<evidence type="ECO:0000256" key="6">
    <source>
        <dbReference type="ARBA" id="ARBA00022989"/>
    </source>
</evidence>
<feature type="transmembrane region" description="Helical" evidence="8">
    <location>
        <begin position="130"/>
        <end position="150"/>
    </location>
</feature>
<feature type="transmembrane region" description="Helical" evidence="8">
    <location>
        <begin position="385"/>
        <end position="405"/>
    </location>
</feature>
<proteinExistence type="inferred from homology"/>
<dbReference type="PIRSF" id="PIRSF006603">
    <property type="entry name" value="DinF"/>
    <property type="match status" value="1"/>
</dbReference>
<dbReference type="PANTHER" id="PTHR42925:SF1">
    <property type="entry name" value="VIRULENCE FACTOR MVIN"/>
    <property type="match status" value="1"/>
</dbReference>
<comment type="caution">
    <text evidence="9">The sequence shown here is derived from an EMBL/GenBank/DDBJ whole genome shotgun (WGS) entry which is preliminary data.</text>
</comment>
<reference evidence="9 10" key="1">
    <citation type="submission" date="2018-07" db="EMBL/GenBank/DDBJ databases">
        <title>Lottiidibacillus patelloidae gen. nov., sp. nov., isolated from the intestinal tract of a marine limpet and the reclassification of B. taeanensis BH030017T, B. algicola KMM 3737T and B. hwajinpoensis SW-72T as genus Lottiidibacillus.</title>
        <authorList>
            <person name="Liu R."/>
            <person name="Huang Z."/>
        </authorList>
    </citation>
    <scope>NUCLEOTIDE SEQUENCE [LARGE SCALE GENOMIC DNA]</scope>
    <source>
        <strain evidence="9 10">BH030017</strain>
    </source>
</reference>
<dbReference type="PANTHER" id="PTHR42925">
    <property type="entry name" value="MULTIDRUG AND TOXIN EFFLUX PROTEIN MATE FAMILY"/>
    <property type="match status" value="1"/>
</dbReference>
<dbReference type="NCBIfam" id="TIGR00797">
    <property type="entry name" value="matE"/>
    <property type="match status" value="1"/>
</dbReference>
<dbReference type="GO" id="GO:0015297">
    <property type="term" value="F:antiporter activity"/>
    <property type="evidence" value="ECO:0007669"/>
    <property type="project" value="InterPro"/>
</dbReference>
<evidence type="ECO:0000256" key="3">
    <source>
        <dbReference type="ARBA" id="ARBA00022448"/>
    </source>
</evidence>
<keyword evidence="4" id="KW-1003">Cell membrane</keyword>
<feature type="transmembrane region" description="Helical" evidence="8">
    <location>
        <begin position="162"/>
        <end position="186"/>
    </location>
</feature>
<keyword evidence="5 8" id="KW-0812">Transmembrane</keyword>
<keyword evidence="6 8" id="KW-1133">Transmembrane helix</keyword>
<sequence>MKNKKTDKNLTLFTLTWPIFIEIFLHMIMGNADTLMLSQYDDNAVAAVGVANQLLFIMIVIFGFVATGTSILVAQNLGANNEKAAGEITIVSLGVNFLLGLLLSVCFIFFGDVFLRVMNLPNELFDQGIIYLQIVGGFTFIQGIFMTIGASLRSYSFTKDAMFVTVGMNVLNIIGNYLLIFGAFGFPELGVTGVAISTVVSRCIGLIAIVFLLVIRISEPLPFKLLIELKIEHVKKLLKIGLPSAGEQLSYHTSQMLIMFFITFLGTAAITTKIYTQNIMMFIFLFAIAVGQGTQIMVGHQVGAGKHEEAYERCLKSLKIAMVMSFTLALIFAVFSKPLLSIFTNNSTIIEMGIILMILTIVLEPGRAFNLVVINSLRAAGDVKFPMYIGILSMWFIGVPIAYFLAIPCDLGLIGIWISFIADEWLRGLLMLWRWRSKVWIQMSFINKKKTNIEITT</sequence>
<dbReference type="AlphaFoldDB" id="A0A366XTP1"/>
<organism evidence="9 10">
    <name type="scientific">Bacillus taeanensis</name>
    <dbReference type="NCBI Taxonomy" id="273032"/>
    <lineage>
        <taxon>Bacteria</taxon>
        <taxon>Bacillati</taxon>
        <taxon>Bacillota</taxon>
        <taxon>Bacilli</taxon>
        <taxon>Bacillales</taxon>
        <taxon>Bacillaceae</taxon>
        <taxon>Bacillus</taxon>
    </lineage>
</organism>
<comment type="subcellular location">
    <subcellularLocation>
        <location evidence="1">Cell membrane</location>
        <topology evidence="1">Multi-pass membrane protein</topology>
    </subcellularLocation>
</comment>
<evidence type="ECO:0000313" key="9">
    <source>
        <dbReference type="EMBL" id="RBW69512.1"/>
    </source>
</evidence>
<accession>A0A366XTP1</accession>
<keyword evidence="3" id="KW-0813">Transport</keyword>
<dbReference type="OrthoDB" id="9806302at2"/>
<dbReference type="EMBL" id="QOCW01000010">
    <property type="protein sequence ID" value="RBW69512.1"/>
    <property type="molecule type" value="Genomic_DNA"/>
</dbReference>
<dbReference type="RefSeq" id="WP_113806202.1">
    <property type="nucleotide sequence ID" value="NZ_QOCW01000010.1"/>
</dbReference>
<feature type="transmembrane region" description="Helical" evidence="8">
    <location>
        <begin position="281"/>
        <end position="299"/>
    </location>
</feature>
<dbReference type="InterPro" id="IPR048279">
    <property type="entry name" value="MdtK-like"/>
</dbReference>
<feature type="transmembrane region" description="Helical" evidence="8">
    <location>
        <begin position="411"/>
        <end position="433"/>
    </location>
</feature>
<feature type="transmembrane region" description="Helical" evidence="8">
    <location>
        <begin position="192"/>
        <end position="215"/>
    </location>
</feature>
<feature type="transmembrane region" description="Helical" evidence="8">
    <location>
        <begin position="85"/>
        <end position="110"/>
    </location>
</feature>
<dbReference type="Pfam" id="PF01554">
    <property type="entry name" value="MatE"/>
    <property type="match status" value="2"/>
</dbReference>
<evidence type="ECO:0000313" key="10">
    <source>
        <dbReference type="Proteomes" id="UP000253314"/>
    </source>
</evidence>